<dbReference type="OrthoDB" id="10072397at2759"/>
<keyword evidence="2" id="KW-0963">Cytoplasm</keyword>
<dbReference type="InterPro" id="IPR041282">
    <property type="entry name" value="FYVE_2"/>
</dbReference>
<feature type="region of interest" description="Disordered" evidence="3">
    <location>
        <begin position="95"/>
        <end position="166"/>
    </location>
</feature>
<keyword evidence="4" id="KW-0472">Membrane</keyword>
<dbReference type="GO" id="GO:0048471">
    <property type="term" value="C:perinuclear region of cytoplasm"/>
    <property type="evidence" value="ECO:0007669"/>
    <property type="project" value="UniProtKB-SubCell"/>
</dbReference>
<organism evidence="6 7">
    <name type="scientific">Galemys pyrenaicus</name>
    <name type="common">Iberian desman</name>
    <name type="synonym">Pyrenean desman</name>
    <dbReference type="NCBI Taxonomy" id="202257"/>
    <lineage>
        <taxon>Eukaryota</taxon>
        <taxon>Metazoa</taxon>
        <taxon>Chordata</taxon>
        <taxon>Craniata</taxon>
        <taxon>Vertebrata</taxon>
        <taxon>Euteleostomi</taxon>
        <taxon>Mammalia</taxon>
        <taxon>Eutheria</taxon>
        <taxon>Laurasiatheria</taxon>
        <taxon>Eulipotyphla</taxon>
        <taxon>Talpidae</taxon>
        <taxon>Galemys</taxon>
    </lineage>
</organism>
<dbReference type="PANTHER" id="PTHR14555:SF6">
    <property type="entry name" value="RAB EFFECTOR MYRIP"/>
    <property type="match status" value="1"/>
</dbReference>
<comment type="caution">
    <text evidence="6">The sequence shown here is derived from an EMBL/GenBank/DDBJ whole genome shotgun (WGS) entry which is preliminary data.</text>
</comment>
<name>A0A8J6BBX0_GALPY</name>
<evidence type="ECO:0000256" key="4">
    <source>
        <dbReference type="SAM" id="Phobius"/>
    </source>
</evidence>
<accession>A0A8J6BBX0</accession>
<dbReference type="AlphaFoldDB" id="A0A8J6BBX0"/>
<protein>
    <submittedName>
        <fullName evidence="6">Rab effector MyRIP</fullName>
    </submittedName>
</protein>
<keyword evidence="4" id="KW-0812">Transmembrane</keyword>
<evidence type="ECO:0000313" key="6">
    <source>
        <dbReference type="EMBL" id="KAG8521569.1"/>
    </source>
</evidence>
<evidence type="ECO:0000256" key="2">
    <source>
        <dbReference type="ARBA" id="ARBA00022490"/>
    </source>
</evidence>
<reference evidence="6" key="1">
    <citation type="journal article" date="2021" name="Evol. Appl.">
        <title>The genome of the Pyrenean desman and the effects of bottlenecks and inbreeding on the genomic landscape of an endangered species.</title>
        <authorList>
            <person name="Escoda L."/>
            <person name="Castresana J."/>
        </authorList>
    </citation>
    <scope>NUCLEOTIDE SEQUENCE</scope>
    <source>
        <strain evidence="6">IBE-C5619</strain>
    </source>
</reference>
<dbReference type="InterPro" id="IPR011011">
    <property type="entry name" value="Znf_FYVE_PHD"/>
</dbReference>
<evidence type="ECO:0000256" key="3">
    <source>
        <dbReference type="SAM" id="MobiDB-lite"/>
    </source>
</evidence>
<proteinExistence type="predicted"/>
<keyword evidence="4" id="KW-1133">Transmembrane helix</keyword>
<dbReference type="InterPro" id="IPR013083">
    <property type="entry name" value="Znf_RING/FYVE/PHD"/>
</dbReference>
<dbReference type="PANTHER" id="PTHR14555">
    <property type="entry name" value="MYELIN-ASSOCIATED OLIGODENDROCYTIC BASIC PROTEIN MOBP -RELATED"/>
    <property type="match status" value="1"/>
</dbReference>
<dbReference type="SUPFAM" id="SSF57903">
    <property type="entry name" value="FYVE/PHD zinc finger"/>
    <property type="match status" value="1"/>
</dbReference>
<feature type="compositionally biased region" description="Polar residues" evidence="3">
    <location>
        <begin position="152"/>
        <end position="161"/>
    </location>
</feature>
<dbReference type="GO" id="GO:0003779">
    <property type="term" value="F:actin binding"/>
    <property type="evidence" value="ECO:0007669"/>
    <property type="project" value="TreeGrafter"/>
</dbReference>
<evidence type="ECO:0000259" key="5">
    <source>
        <dbReference type="Pfam" id="PF02318"/>
    </source>
</evidence>
<sequence>MAIAAFQATQAEDSLRSQVVSDPVLLSSCFPSNNSLTLLCSSSGDRAASGILGARGLFAGTTAGVFLMTGMLLLWKNNLFLQGVVFGTLSSAREMGESPVKGEGQHCDSDGRIKSRSHAEECGAGSVELGDGAQGDSSPAMLAGDTRGGGQSQEISGNSGQQGQGERVVSRLEEFKPLGAHTKLALERQLSEMKQKLDEEGSKCSILSKHEKFVEHCCMRCCSPFTFLVNTKRRCGDCKFNVCKNCCSYQKQEKVWVCCVCQQASLYWILKDEAGGRKPGVGIHIAHMIHKLPYCPFGMNSTVCFRDIPKGLQYSLFPFSTAIKHSSGGKNKESDRKSPYIGVSLDTGSQWELGDQRQRYSFI</sequence>
<evidence type="ECO:0000256" key="1">
    <source>
        <dbReference type="ARBA" id="ARBA00004556"/>
    </source>
</evidence>
<dbReference type="GO" id="GO:0017022">
    <property type="term" value="F:myosin binding"/>
    <property type="evidence" value="ECO:0007669"/>
    <property type="project" value="TreeGrafter"/>
</dbReference>
<dbReference type="Proteomes" id="UP000700334">
    <property type="component" value="Unassembled WGS sequence"/>
</dbReference>
<keyword evidence="7" id="KW-1185">Reference proteome</keyword>
<dbReference type="Gene3D" id="3.30.40.10">
    <property type="entry name" value="Zinc/RING finger domain, C3HC4 (zinc finger)"/>
    <property type="match status" value="1"/>
</dbReference>
<gene>
    <name evidence="6" type="ORF">J0S82_005740</name>
</gene>
<dbReference type="Pfam" id="PF02318">
    <property type="entry name" value="FYVE_2"/>
    <property type="match status" value="1"/>
</dbReference>
<dbReference type="InterPro" id="IPR051745">
    <property type="entry name" value="Intracell_Transport_Effector"/>
</dbReference>
<evidence type="ECO:0000313" key="7">
    <source>
        <dbReference type="Proteomes" id="UP000700334"/>
    </source>
</evidence>
<feature type="compositionally biased region" description="Basic and acidic residues" evidence="3">
    <location>
        <begin position="103"/>
        <end position="121"/>
    </location>
</feature>
<feature type="domain" description="FYVE-type zinc finger" evidence="5">
    <location>
        <begin position="187"/>
        <end position="269"/>
    </location>
</feature>
<comment type="subcellular location">
    <subcellularLocation>
        <location evidence="1">Cytoplasm</location>
        <location evidence="1">Perinuclear region</location>
    </subcellularLocation>
</comment>
<dbReference type="GO" id="GO:0030864">
    <property type="term" value="C:cortical actin cytoskeleton"/>
    <property type="evidence" value="ECO:0007669"/>
    <property type="project" value="TreeGrafter"/>
</dbReference>
<dbReference type="EMBL" id="JAGFMF010011466">
    <property type="protein sequence ID" value="KAG8521569.1"/>
    <property type="molecule type" value="Genomic_DNA"/>
</dbReference>
<feature type="transmembrane region" description="Helical" evidence="4">
    <location>
        <begin position="56"/>
        <end position="75"/>
    </location>
</feature>
<dbReference type="CDD" id="cd15753">
    <property type="entry name" value="FYVE_SlaC2-c"/>
    <property type="match status" value="1"/>
</dbReference>